<gene>
    <name evidence="3" type="ORF">IE331_11440</name>
</gene>
<feature type="active site" description="Proton donor/acceptor" evidence="2">
    <location>
        <position position="123"/>
    </location>
</feature>
<dbReference type="Proteomes" id="UP000616839">
    <property type="component" value="Unassembled WGS sequence"/>
</dbReference>
<reference evidence="3" key="1">
    <citation type="submission" date="2020-09" db="EMBL/GenBank/DDBJ databases">
        <title>Nocardioides sp. strain MJB4 16S ribosomal RNA gene Genome sequencing and assembly.</title>
        <authorList>
            <person name="Kim I."/>
        </authorList>
    </citation>
    <scope>NUCLEOTIDE SEQUENCE</scope>
    <source>
        <strain evidence="3">MJB4</strain>
    </source>
</reference>
<protein>
    <submittedName>
        <fullName evidence="3">Class F sortase</fullName>
    </submittedName>
</protein>
<dbReference type="InterPro" id="IPR023365">
    <property type="entry name" value="Sortase_dom-sf"/>
</dbReference>
<evidence type="ECO:0000313" key="4">
    <source>
        <dbReference type="Proteomes" id="UP000616839"/>
    </source>
</evidence>
<evidence type="ECO:0000313" key="3">
    <source>
        <dbReference type="EMBL" id="MBD8870237.1"/>
    </source>
</evidence>
<accession>A0A927K403</accession>
<dbReference type="InterPro" id="IPR005754">
    <property type="entry name" value="Sortase"/>
</dbReference>
<organism evidence="3 4">
    <name type="scientific">Nocardioides donggukensis</name>
    <dbReference type="NCBI Taxonomy" id="2774019"/>
    <lineage>
        <taxon>Bacteria</taxon>
        <taxon>Bacillati</taxon>
        <taxon>Actinomycetota</taxon>
        <taxon>Actinomycetes</taxon>
        <taxon>Propionibacteriales</taxon>
        <taxon>Nocardioidaceae</taxon>
        <taxon>Nocardioides</taxon>
    </lineage>
</organism>
<dbReference type="RefSeq" id="WP_192143563.1">
    <property type="nucleotide sequence ID" value="NZ_JACYXZ010000003.1"/>
</dbReference>
<dbReference type="SUPFAM" id="SSF63817">
    <property type="entry name" value="Sortase"/>
    <property type="match status" value="1"/>
</dbReference>
<evidence type="ECO:0000256" key="1">
    <source>
        <dbReference type="ARBA" id="ARBA00022801"/>
    </source>
</evidence>
<dbReference type="GO" id="GO:0016787">
    <property type="term" value="F:hydrolase activity"/>
    <property type="evidence" value="ECO:0007669"/>
    <property type="project" value="UniProtKB-KW"/>
</dbReference>
<name>A0A927K403_9ACTN</name>
<dbReference type="EMBL" id="JACYXZ010000003">
    <property type="protein sequence ID" value="MBD8870237.1"/>
    <property type="molecule type" value="Genomic_DNA"/>
</dbReference>
<keyword evidence="4" id="KW-1185">Reference proteome</keyword>
<evidence type="ECO:0000256" key="2">
    <source>
        <dbReference type="PIRSR" id="PIRSR605754-1"/>
    </source>
</evidence>
<dbReference type="CDD" id="cd05829">
    <property type="entry name" value="Sortase_F"/>
    <property type="match status" value="1"/>
</dbReference>
<dbReference type="AlphaFoldDB" id="A0A927K403"/>
<dbReference type="Pfam" id="PF04203">
    <property type="entry name" value="Sortase"/>
    <property type="match status" value="1"/>
</dbReference>
<dbReference type="Gene3D" id="2.40.260.10">
    <property type="entry name" value="Sortase"/>
    <property type="match status" value="1"/>
</dbReference>
<comment type="caution">
    <text evidence="3">The sequence shown here is derived from an EMBL/GenBank/DDBJ whole genome shotgun (WGS) entry which is preliminary data.</text>
</comment>
<proteinExistence type="predicted"/>
<keyword evidence="1" id="KW-0378">Hydrolase</keyword>
<feature type="active site" description="Acyl-thioester intermediate" evidence="2">
    <location>
        <position position="189"/>
    </location>
</feature>
<sequence length="208" mass="21176">MLLALATLDLGRDQWAARAATGPVGIQGPAQVQDATDSPESVASFARSDSAKPAGVSRRPVLAARPGAPRVVSVPSLGIAAEVDPIDAAGGVLTPPSDARRVGWWAAGAQPGSSTGSVLVTGHTVRAGGGAFDDLEEVRRGSVVRVTTEAGLVSYRVGAVRVLSKGELATEAAELFDPAGEARLVLVTCEDWDGTAYLSNVVVVAEPL</sequence>
<dbReference type="InterPro" id="IPR042001">
    <property type="entry name" value="Sortase_F"/>
</dbReference>